<dbReference type="EnsemblMetazoa" id="XM_784286">
    <property type="protein sequence ID" value="XP_789379"/>
    <property type="gene ID" value="LOC584428"/>
</dbReference>
<protein>
    <recommendedName>
        <fullName evidence="3">YHYH domain-containing protein</fullName>
    </recommendedName>
</protein>
<dbReference type="OrthoDB" id="197925at2759"/>
<evidence type="ECO:0000256" key="2">
    <source>
        <dbReference type="SAM" id="SignalP"/>
    </source>
</evidence>
<dbReference type="PANTHER" id="PTHR30289">
    <property type="entry name" value="UNCHARACTERIZED PROTEIN YBCL-RELATED"/>
    <property type="match status" value="1"/>
</dbReference>
<dbReference type="InParanoid" id="A0A7M7RG22"/>
<dbReference type="PANTHER" id="PTHR30289:SF8">
    <property type="entry name" value="YHYH DOMAIN-CONTAINING PROTEIN"/>
    <property type="match status" value="1"/>
</dbReference>
<evidence type="ECO:0000256" key="1">
    <source>
        <dbReference type="SAM" id="MobiDB-lite"/>
    </source>
</evidence>
<dbReference type="RefSeq" id="XP_789379.2">
    <property type="nucleotide sequence ID" value="XM_784286.5"/>
</dbReference>
<reference evidence="5" key="1">
    <citation type="submission" date="2015-02" db="EMBL/GenBank/DDBJ databases">
        <title>Genome sequencing for Strongylocentrotus purpuratus.</title>
        <authorList>
            <person name="Murali S."/>
            <person name="Liu Y."/>
            <person name="Vee V."/>
            <person name="English A."/>
            <person name="Wang M."/>
            <person name="Skinner E."/>
            <person name="Han Y."/>
            <person name="Muzny D.M."/>
            <person name="Worley K.C."/>
            <person name="Gibbs R.A."/>
        </authorList>
    </citation>
    <scope>NUCLEOTIDE SEQUENCE</scope>
</reference>
<feature type="domain" description="YHYH" evidence="3">
    <location>
        <begin position="88"/>
        <end position="184"/>
    </location>
</feature>
<dbReference type="InterPro" id="IPR025924">
    <property type="entry name" value="YHYH_dom"/>
</dbReference>
<dbReference type="KEGG" id="spu:584428"/>
<feature type="region of interest" description="Disordered" evidence="1">
    <location>
        <begin position="232"/>
        <end position="327"/>
    </location>
</feature>
<dbReference type="GeneID" id="584428"/>
<feature type="signal peptide" evidence="2">
    <location>
        <begin position="1"/>
        <end position="23"/>
    </location>
</feature>
<name>A0A7M7RG22_STRPU</name>
<evidence type="ECO:0000259" key="3">
    <source>
        <dbReference type="Pfam" id="PF14240"/>
    </source>
</evidence>
<dbReference type="OMA" id="AELDICH"/>
<keyword evidence="2" id="KW-0732">Signal</keyword>
<evidence type="ECO:0000313" key="5">
    <source>
        <dbReference type="Proteomes" id="UP000007110"/>
    </source>
</evidence>
<organism evidence="4 5">
    <name type="scientific">Strongylocentrotus purpuratus</name>
    <name type="common">Purple sea urchin</name>
    <dbReference type="NCBI Taxonomy" id="7668"/>
    <lineage>
        <taxon>Eukaryota</taxon>
        <taxon>Metazoa</taxon>
        <taxon>Echinodermata</taxon>
        <taxon>Eleutherozoa</taxon>
        <taxon>Echinozoa</taxon>
        <taxon>Echinoidea</taxon>
        <taxon>Euechinoidea</taxon>
        <taxon>Echinacea</taxon>
        <taxon>Camarodonta</taxon>
        <taxon>Echinidea</taxon>
        <taxon>Strongylocentrotidae</taxon>
        <taxon>Strongylocentrotus</taxon>
    </lineage>
</organism>
<keyword evidence="5" id="KW-1185">Reference proteome</keyword>
<reference evidence="4" key="2">
    <citation type="submission" date="2021-01" db="UniProtKB">
        <authorList>
            <consortium name="EnsemblMetazoa"/>
        </authorList>
    </citation>
    <scope>IDENTIFICATION</scope>
</reference>
<sequence length="350" mass="38023">MVCLQYSMALVGLSLMMLSYAIALSPDELRSFMARTYIEDTVGYQGFVRISNHSAAMFQISANGIPDHVTGPFNLPEDSDDVLVQNFEYYIPKNPAVADNPTDLNMGPIGLAINGVAIFSPYSAQGTDAVITEERTFDACDGHPSPRGTYHYHGSPICVFEDVEGVPSSIVGVAMDGFPIYGPTDENGNRLFSEDLDDCHGRYVNGRYRYHITDDFPYILGCYKGEVDERNLPQGMGPNRPDQGGIPVPTGRPPMTSPTETRVTRPTETSVTRPTETSVTRHTETSVTRPTGTRMTNPMETRRQIMSTSQTSNAGSNDPLVFSGNSSTSSAQSAILLVTSCLAIVLSCTC</sequence>
<dbReference type="AlphaFoldDB" id="A0A7M7RG22"/>
<feature type="chain" id="PRO_5029448716" description="YHYH domain-containing protein" evidence="2">
    <location>
        <begin position="24"/>
        <end position="350"/>
    </location>
</feature>
<evidence type="ECO:0000313" key="4">
    <source>
        <dbReference type="EnsemblMetazoa" id="XP_789379"/>
    </source>
</evidence>
<feature type="compositionally biased region" description="Polar residues" evidence="1">
    <location>
        <begin position="285"/>
        <end position="316"/>
    </location>
</feature>
<dbReference type="Pfam" id="PF14240">
    <property type="entry name" value="YHYH"/>
    <property type="match status" value="1"/>
</dbReference>
<accession>A0A7M7RG22</accession>
<feature type="compositionally biased region" description="Low complexity" evidence="1">
    <location>
        <begin position="257"/>
        <end position="278"/>
    </location>
</feature>
<dbReference type="Proteomes" id="UP000007110">
    <property type="component" value="Unassembled WGS sequence"/>
</dbReference>
<proteinExistence type="predicted"/>